<keyword evidence="5" id="KW-1185">Reference proteome</keyword>
<dbReference type="GO" id="GO:0052717">
    <property type="term" value="F:tRNA-specific adenosine-34 deaminase activity"/>
    <property type="evidence" value="ECO:0007669"/>
    <property type="project" value="TreeGrafter"/>
</dbReference>
<feature type="domain" description="CMP/dCMP-type deaminase" evidence="3">
    <location>
        <begin position="143"/>
        <end position="324"/>
    </location>
</feature>
<gene>
    <name evidence="4" type="ORF">SmJEL517_g05036</name>
</gene>
<dbReference type="STRING" id="1806994.A0A507BXS8"/>
<dbReference type="Proteomes" id="UP000319731">
    <property type="component" value="Unassembled WGS sequence"/>
</dbReference>
<dbReference type="RefSeq" id="XP_031023033.1">
    <property type="nucleotide sequence ID" value="XM_031170964.1"/>
</dbReference>
<dbReference type="CDD" id="cd01285">
    <property type="entry name" value="nucleoside_deaminase"/>
    <property type="match status" value="1"/>
</dbReference>
<dbReference type="Pfam" id="PF00383">
    <property type="entry name" value="dCMP_cyt_deam_1"/>
    <property type="match status" value="1"/>
</dbReference>
<proteinExistence type="inferred from homology"/>
<dbReference type="OrthoDB" id="3180714at2759"/>
<dbReference type="Gene3D" id="3.40.140.10">
    <property type="entry name" value="Cytidine Deaminase, domain 2"/>
    <property type="match status" value="1"/>
</dbReference>
<evidence type="ECO:0000259" key="3">
    <source>
        <dbReference type="PROSITE" id="PS51747"/>
    </source>
</evidence>
<dbReference type="SUPFAM" id="SSF53927">
    <property type="entry name" value="Cytidine deaminase-like"/>
    <property type="match status" value="1"/>
</dbReference>
<dbReference type="PROSITE" id="PS51747">
    <property type="entry name" value="CYT_DCMP_DEAMINASES_2"/>
    <property type="match status" value="1"/>
</dbReference>
<evidence type="ECO:0000313" key="4">
    <source>
        <dbReference type="EMBL" id="TPX31659.1"/>
    </source>
</evidence>
<comment type="similarity">
    <text evidence="2">Belongs to the cytidine and deoxycytidylate deaminase family. ADAT3 subfamily.</text>
</comment>
<dbReference type="AlphaFoldDB" id="A0A507BXS8"/>
<reference evidence="4 5" key="1">
    <citation type="journal article" date="2019" name="Sci. Rep.">
        <title>Comparative genomics of chytrid fungi reveal insights into the obligate biotrophic and pathogenic lifestyle of Synchytrium endobioticum.</title>
        <authorList>
            <person name="van de Vossenberg B.T.L.H."/>
            <person name="Warris S."/>
            <person name="Nguyen H.D.T."/>
            <person name="van Gent-Pelzer M.P.E."/>
            <person name="Joly D.L."/>
            <person name="van de Geest H.C."/>
            <person name="Bonants P.J.M."/>
            <person name="Smith D.S."/>
            <person name="Levesque C.A."/>
            <person name="van der Lee T.A.J."/>
        </authorList>
    </citation>
    <scope>NUCLEOTIDE SEQUENCE [LARGE SCALE GENOMIC DNA]</scope>
    <source>
        <strain evidence="4 5">JEL517</strain>
    </source>
</reference>
<dbReference type="PANTHER" id="PTHR11079:SF156">
    <property type="entry name" value="INACTIVE TRNA-SPECIFIC ADENOSINE DEAMINASE-LIKE PROTEIN 3-RELATED"/>
    <property type="match status" value="1"/>
</dbReference>
<organism evidence="4 5">
    <name type="scientific">Synchytrium microbalum</name>
    <dbReference type="NCBI Taxonomy" id="1806994"/>
    <lineage>
        <taxon>Eukaryota</taxon>
        <taxon>Fungi</taxon>
        <taxon>Fungi incertae sedis</taxon>
        <taxon>Chytridiomycota</taxon>
        <taxon>Chytridiomycota incertae sedis</taxon>
        <taxon>Chytridiomycetes</taxon>
        <taxon>Synchytriales</taxon>
        <taxon>Synchytriaceae</taxon>
        <taxon>Synchytrium</taxon>
    </lineage>
</organism>
<dbReference type="GO" id="GO:0005634">
    <property type="term" value="C:nucleus"/>
    <property type="evidence" value="ECO:0007669"/>
    <property type="project" value="TreeGrafter"/>
</dbReference>
<comment type="caution">
    <text evidence="4">The sequence shown here is derived from an EMBL/GenBank/DDBJ whole genome shotgun (WGS) entry which is preliminary data.</text>
</comment>
<dbReference type="GeneID" id="42006261"/>
<keyword evidence="1" id="KW-0819">tRNA processing</keyword>
<dbReference type="EMBL" id="QEAO01000041">
    <property type="protein sequence ID" value="TPX31659.1"/>
    <property type="molecule type" value="Genomic_DNA"/>
</dbReference>
<name>A0A507BXS8_9FUNG</name>
<accession>A0A507BXS8</accession>
<dbReference type="GO" id="GO:0005737">
    <property type="term" value="C:cytoplasm"/>
    <property type="evidence" value="ECO:0007669"/>
    <property type="project" value="TreeGrafter"/>
</dbReference>
<sequence length="385" mass="43074">MESPIEWKQHMEAVLPSFLNRELETMQAWVTEVPLVRVSKFLDLVNRQFPGGDFRVGHLKRVRRAHGDSIAPAMVLIAPTLEVEEPEILTFLRNTCALDSQPRVVTVPRHAAITRQELEQAIQFWPVTFREFPMPVIQTEEFRIIRKRMAMAIRQAEYGRSHGQLGIGAIIVDPSTSSVLAACYDKRKSHPLHHCAMMAIAQVAERERRKRGIEQIPQHHYSNNSMSNGNGNGHSQYANGTANGMTNGHAHVCPISEEEMGRLGYYCTGYELYITREPCIMCSMALVHSRISRVFYGFPTPGGGLGTELQVHTHPLLNHKFTVFRGLDQDECEKVFEDGRYSPVPTENGIENGHVVVGNGNANHHVGNGIANIHIGNGMNGKLDS</sequence>
<dbReference type="InterPro" id="IPR002125">
    <property type="entry name" value="CMP_dCMP_dom"/>
</dbReference>
<evidence type="ECO:0000256" key="2">
    <source>
        <dbReference type="ARBA" id="ARBA00038160"/>
    </source>
</evidence>
<dbReference type="GO" id="GO:0008033">
    <property type="term" value="P:tRNA processing"/>
    <property type="evidence" value="ECO:0007669"/>
    <property type="project" value="UniProtKB-KW"/>
</dbReference>
<evidence type="ECO:0000256" key="1">
    <source>
        <dbReference type="ARBA" id="ARBA00022694"/>
    </source>
</evidence>
<protein>
    <recommendedName>
        <fullName evidence="3">CMP/dCMP-type deaminase domain-containing protein</fullName>
    </recommendedName>
</protein>
<evidence type="ECO:0000313" key="5">
    <source>
        <dbReference type="Proteomes" id="UP000319731"/>
    </source>
</evidence>
<dbReference type="PANTHER" id="PTHR11079">
    <property type="entry name" value="CYTOSINE DEAMINASE FAMILY MEMBER"/>
    <property type="match status" value="1"/>
</dbReference>
<dbReference type="InterPro" id="IPR016193">
    <property type="entry name" value="Cytidine_deaminase-like"/>
</dbReference>